<evidence type="ECO:0000313" key="2">
    <source>
        <dbReference type="Proteomes" id="UP000001407"/>
    </source>
</evidence>
<dbReference type="Proteomes" id="UP000001407">
    <property type="component" value="Chromosome"/>
</dbReference>
<protein>
    <submittedName>
        <fullName evidence="1">Alcohol dehydrogenase (Partial)</fullName>
    </submittedName>
</protein>
<organism evidence="1 2">
    <name type="scientific">Escherichia coli O44:H18 (strain 042 / EAEC)</name>
    <dbReference type="NCBI Taxonomy" id="216592"/>
    <lineage>
        <taxon>Bacteria</taxon>
        <taxon>Pseudomonadati</taxon>
        <taxon>Pseudomonadota</taxon>
        <taxon>Gammaproteobacteria</taxon>
        <taxon>Enterobacterales</taxon>
        <taxon>Enterobacteriaceae</taxon>
        <taxon>Escherichia</taxon>
    </lineage>
</organism>
<evidence type="ECO:0000313" key="1">
    <source>
        <dbReference type="EMBL" id="CBG37583.1"/>
    </source>
</evidence>
<accession>D3GX00</accession>
<dbReference type="HOGENOM" id="CLU_211201_0_0_6"/>
<name>D3GX00_ECO44</name>
<feature type="non-terminal residue" evidence="1">
    <location>
        <position position="1"/>
    </location>
</feature>
<dbReference type="Gene3D" id="3.90.180.10">
    <property type="entry name" value="Medium-chain alcohol dehydrogenases, catalytic domain"/>
    <property type="match status" value="1"/>
</dbReference>
<dbReference type="PATRIC" id="fig|216592.3.peg.4954"/>
<dbReference type="AlphaFoldDB" id="D3GX00"/>
<dbReference type="KEGG" id="elo:EC042_4761A"/>
<proteinExistence type="predicted"/>
<dbReference type="InterPro" id="IPR036291">
    <property type="entry name" value="NAD(P)-bd_dom_sf"/>
</dbReference>
<dbReference type="Gene3D" id="3.40.50.720">
    <property type="entry name" value="NAD(P)-binding Rossmann-like Domain"/>
    <property type="match status" value="1"/>
</dbReference>
<sequence>NACAGVRYGGIVAACGMAQGMDLMGNMAPFILRGVTLKGIDSVMFAKEKRAAIWQQAIYLPESRMDSLTTVYPLSDAITVAEKLLSGGIRGRAVIQYS</sequence>
<dbReference type="EMBL" id="FN554766">
    <property type="protein sequence ID" value="CBG37583.1"/>
    <property type="molecule type" value="Genomic_DNA"/>
</dbReference>
<reference evidence="1 2" key="1">
    <citation type="journal article" date="2010" name="PLoS ONE">
        <title>Complete genome sequence and comparative metabolic profiling of the prototypical enteroaggregative Escherichia coli strain 042.</title>
        <authorList>
            <person name="Chaudhuri R.R."/>
            <person name="Sebaihia M."/>
            <person name="Hobman J.L."/>
            <person name="Webber M.A."/>
            <person name="Leyton D.L."/>
            <person name="Goldberg M.D."/>
            <person name="Cunningham A.F."/>
            <person name="Scott-Tucker A."/>
            <person name="Ferguson P.R."/>
            <person name="Thomas C.M."/>
            <person name="Frankel G."/>
            <person name="Tang C.M."/>
            <person name="Dudley E.G."/>
            <person name="Roberts I.S."/>
            <person name="Rasko D.A."/>
            <person name="Pallen M.J."/>
            <person name="Parkhill J."/>
            <person name="Nataro J.P."/>
            <person name="Thomson N.R."/>
            <person name="Henderson I.R."/>
        </authorList>
    </citation>
    <scope>NUCLEOTIDE SEQUENCE [LARGE SCALE GENOMIC DNA]</scope>
    <source>
        <strain evidence="2">042 / EAEC</strain>
    </source>
</reference>
<gene>
    <name evidence="1" type="ordered locus">EC042_4761A</name>
</gene>
<dbReference type="SUPFAM" id="SSF51735">
    <property type="entry name" value="NAD(P)-binding Rossmann-fold domains"/>
    <property type="match status" value="1"/>
</dbReference>